<reference evidence="1" key="2">
    <citation type="submission" date="2004-02" db="EMBL/GenBank/DDBJ databases">
        <authorList>
            <consortium name="Genoscope"/>
            <consortium name="Whitehead Institute Centre for Genome Research"/>
        </authorList>
    </citation>
    <scope>NUCLEOTIDE SEQUENCE</scope>
</reference>
<comment type="caution">
    <text evidence="1">The sequence shown here is derived from an EMBL/GenBank/DDBJ whole genome shotgun (WGS) entry which is preliminary data.</text>
</comment>
<evidence type="ECO:0000313" key="1">
    <source>
        <dbReference type="EMBL" id="CAF87517.1"/>
    </source>
</evidence>
<sequence>GQGEASARGTAMEGDCLSCIKYLMFVFNFLIFLFCPGSPSAGGLLPVGSGRVGAGGSHRIQGNHSGQPPAVHRRLRHPGIGRHAVSAGLPGLLRSHSRKQMSPSLFLHAHPPHLLSRAGCCHPGLYFPRARRLMLFFHPQ</sequence>
<protein>
    <submittedName>
        <fullName evidence="1">(spotted green pufferfish) hypothetical protein</fullName>
    </submittedName>
</protein>
<name>Q4THW5_TETNG</name>
<proteinExistence type="predicted"/>
<gene>
    <name evidence="1" type="ORF">GSTENG00000337001</name>
</gene>
<dbReference type="AlphaFoldDB" id="Q4THW5"/>
<dbReference type="EMBL" id="CAAE01002617">
    <property type="protein sequence ID" value="CAF87517.1"/>
    <property type="molecule type" value="Genomic_DNA"/>
</dbReference>
<dbReference type="KEGG" id="tng:GSTEN00000337G001"/>
<reference evidence="1" key="1">
    <citation type="journal article" date="2004" name="Nature">
        <title>Genome duplication in the teleost fish Tetraodon nigroviridis reveals the early vertebrate proto-karyotype.</title>
        <authorList>
            <person name="Jaillon O."/>
            <person name="Aury J.-M."/>
            <person name="Brunet F."/>
            <person name="Petit J.-L."/>
            <person name="Stange-Thomann N."/>
            <person name="Mauceli E."/>
            <person name="Bouneau L."/>
            <person name="Fischer C."/>
            <person name="Ozouf-Costaz C."/>
            <person name="Bernot A."/>
            <person name="Nicaud S."/>
            <person name="Jaffe D."/>
            <person name="Fisher S."/>
            <person name="Lutfalla G."/>
            <person name="Dossat C."/>
            <person name="Segurens B."/>
            <person name="Dasilva C."/>
            <person name="Salanoubat M."/>
            <person name="Levy M."/>
            <person name="Boudet N."/>
            <person name="Castellano S."/>
            <person name="Anthouard V."/>
            <person name="Jubin C."/>
            <person name="Castelli V."/>
            <person name="Katinka M."/>
            <person name="Vacherie B."/>
            <person name="Biemont C."/>
            <person name="Skalli Z."/>
            <person name="Cattolico L."/>
            <person name="Poulain J."/>
            <person name="De Berardinis V."/>
            <person name="Cruaud C."/>
            <person name="Duprat S."/>
            <person name="Brottier P."/>
            <person name="Coutanceau J.-P."/>
            <person name="Gouzy J."/>
            <person name="Parra G."/>
            <person name="Lardier G."/>
            <person name="Chapple C."/>
            <person name="McKernan K.J."/>
            <person name="McEwan P."/>
            <person name="Bosak S."/>
            <person name="Kellis M."/>
            <person name="Volff J.-N."/>
            <person name="Guigo R."/>
            <person name="Zody M.C."/>
            <person name="Mesirov J."/>
            <person name="Lindblad-Toh K."/>
            <person name="Birren B."/>
            <person name="Nusbaum C."/>
            <person name="Kahn D."/>
            <person name="Robinson-Rechavi M."/>
            <person name="Laudet V."/>
            <person name="Schachter V."/>
            <person name="Quetier F."/>
            <person name="Saurin W."/>
            <person name="Scarpelli C."/>
            <person name="Wincker P."/>
            <person name="Lander E.S."/>
            <person name="Weissenbach J."/>
            <person name="Roest Crollius H."/>
        </authorList>
    </citation>
    <scope>NUCLEOTIDE SEQUENCE [LARGE SCALE GENOMIC DNA]</scope>
</reference>
<feature type="non-terminal residue" evidence="1">
    <location>
        <position position="1"/>
    </location>
</feature>
<accession>Q4THW5</accession>
<organism evidence="1">
    <name type="scientific">Tetraodon nigroviridis</name>
    <name type="common">Spotted green pufferfish</name>
    <name type="synonym">Chelonodon nigroviridis</name>
    <dbReference type="NCBI Taxonomy" id="99883"/>
    <lineage>
        <taxon>Eukaryota</taxon>
        <taxon>Metazoa</taxon>
        <taxon>Chordata</taxon>
        <taxon>Craniata</taxon>
        <taxon>Vertebrata</taxon>
        <taxon>Euteleostomi</taxon>
        <taxon>Actinopterygii</taxon>
        <taxon>Neopterygii</taxon>
        <taxon>Teleostei</taxon>
        <taxon>Neoteleostei</taxon>
        <taxon>Acanthomorphata</taxon>
        <taxon>Eupercaria</taxon>
        <taxon>Tetraodontiformes</taxon>
        <taxon>Tetradontoidea</taxon>
        <taxon>Tetraodontidae</taxon>
        <taxon>Tetraodon</taxon>
    </lineage>
</organism>